<evidence type="ECO:0000313" key="6">
    <source>
        <dbReference type="Proteomes" id="UP000093355"/>
    </source>
</evidence>
<keyword evidence="1" id="KW-0547">Nucleotide-binding</keyword>
<dbReference type="PANTHER" id="PTHR43384:SF6">
    <property type="entry name" value="SEPTUM SITE-DETERMINING PROTEIN MIND HOMOLOG, CHLOROPLASTIC"/>
    <property type="match status" value="1"/>
</dbReference>
<dbReference type="Gene3D" id="3.40.50.300">
    <property type="entry name" value="P-loop containing nucleotide triphosphate hydrolases"/>
    <property type="match status" value="1"/>
</dbReference>
<dbReference type="Proteomes" id="UP000093355">
    <property type="component" value="Unassembled WGS sequence"/>
</dbReference>
<name>A0A1B9NCU1_9MICO</name>
<dbReference type="InterPro" id="IPR002586">
    <property type="entry name" value="CobQ/CobB/MinD/ParA_Nub-bd_dom"/>
</dbReference>
<dbReference type="Pfam" id="PF01656">
    <property type="entry name" value="CbiA"/>
    <property type="match status" value="1"/>
</dbReference>
<dbReference type="EMBL" id="LXMD01000022">
    <property type="protein sequence ID" value="OCG74364.1"/>
    <property type="molecule type" value="Genomic_DNA"/>
</dbReference>
<keyword evidence="6" id="KW-1185">Reference proteome</keyword>
<organism evidence="5 6">
    <name type="scientific">Microbacterium sediminis</name>
    <dbReference type="NCBI Taxonomy" id="904291"/>
    <lineage>
        <taxon>Bacteria</taxon>
        <taxon>Bacillati</taxon>
        <taxon>Actinomycetota</taxon>
        <taxon>Actinomycetes</taxon>
        <taxon>Micrococcales</taxon>
        <taxon>Microbacteriaceae</taxon>
        <taxon>Microbacterium</taxon>
    </lineage>
</organism>
<reference evidence="5 6" key="1">
    <citation type="submission" date="2016-05" db="EMBL/GenBank/DDBJ databases">
        <authorList>
            <person name="Lavstsen T."/>
            <person name="Jespersen J.S."/>
        </authorList>
    </citation>
    <scope>NUCLEOTIDE SEQUENCE [LARGE SCALE GENOMIC DNA]</scope>
    <source>
        <strain evidence="5 6">YLB-01</strain>
    </source>
</reference>
<proteinExistence type="predicted"/>
<dbReference type="PANTHER" id="PTHR43384">
    <property type="entry name" value="SEPTUM SITE-DETERMINING PROTEIN MIND HOMOLOG, CHLOROPLASTIC-RELATED"/>
    <property type="match status" value="1"/>
</dbReference>
<dbReference type="GO" id="GO:0051782">
    <property type="term" value="P:negative regulation of cell division"/>
    <property type="evidence" value="ECO:0007669"/>
    <property type="project" value="TreeGrafter"/>
</dbReference>
<keyword evidence="2" id="KW-0067">ATP-binding</keyword>
<evidence type="ECO:0000256" key="1">
    <source>
        <dbReference type="ARBA" id="ARBA00022741"/>
    </source>
</evidence>
<dbReference type="GO" id="GO:0005829">
    <property type="term" value="C:cytosol"/>
    <property type="evidence" value="ECO:0007669"/>
    <property type="project" value="TreeGrafter"/>
</dbReference>
<accession>A0A1B9NCU1</accession>
<evidence type="ECO:0000256" key="3">
    <source>
        <dbReference type="SAM" id="MobiDB-lite"/>
    </source>
</evidence>
<dbReference type="GO" id="GO:0009898">
    <property type="term" value="C:cytoplasmic side of plasma membrane"/>
    <property type="evidence" value="ECO:0007669"/>
    <property type="project" value="TreeGrafter"/>
</dbReference>
<feature type="compositionally biased region" description="Basic and acidic residues" evidence="3">
    <location>
        <begin position="399"/>
        <end position="430"/>
    </location>
</feature>
<dbReference type="STRING" id="904291.A7J15_05900"/>
<sequence length="430" mass="44124">MLALDEPHGPRIAAELEADGHQVLIAGPALAVVAEAIAPGTRVHEALAPAELMIVGAARGVLTPELVAACDRQAVRIVALASRPADARLAVSFGLSAPLPLESYARSIVAAAQAGIAPVAAPPTGRIIAVWGPQGAPGRTTVAVELAAALGSRGRRAALIDADTHAPSIAVGLGLPEESPGVAAACRRAATGALDAAELTRIAVPLGGAGTDVDVLTGLNRPSRWPELSAGRLGAVLEAARTWSPQTIVDVGAPLERDEEIVSDLEGPRRNAATLAALEHADHVIAVATADPVGIARFIRAHAELRALVGQTPVHVVVNRLRTGALGADARGQVRRALERFAGVADVAFLPHDPRAADAALLAARPVAQTSPRSALAQAVRRFAAPFEAPLAAAPADGGRGRAGERRGAEARRRREPGADRRRDARRQAA</sequence>
<evidence type="ECO:0000256" key="2">
    <source>
        <dbReference type="ARBA" id="ARBA00022840"/>
    </source>
</evidence>
<dbReference type="GO" id="GO:0005524">
    <property type="term" value="F:ATP binding"/>
    <property type="evidence" value="ECO:0007669"/>
    <property type="project" value="UniProtKB-KW"/>
</dbReference>
<feature type="region of interest" description="Disordered" evidence="3">
    <location>
        <begin position="391"/>
        <end position="430"/>
    </location>
</feature>
<comment type="caution">
    <text evidence="5">The sequence shown here is derived from an EMBL/GenBank/DDBJ whole genome shotgun (WGS) entry which is preliminary data.</text>
</comment>
<dbReference type="GO" id="GO:0016887">
    <property type="term" value="F:ATP hydrolysis activity"/>
    <property type="evidence" value="ECO:0007669"/>
    <property type="project" value="TreeGrafter"/>
</dbReference>
<dbReference type="InterPro" id="IPR027417">
    <property type="entry name" value="P-loop_NTPase"/>
</dbReference>
<evidence type="ECO:0000259" key="4">
    <source>
        <dbReference type="Pfam" id="PF01656"/>
    </source>
</evidence>
<dbReference type="InterPro" id="IPR050625">
    <property type="entry name" value="ParA/MinD_ATPase"/>
</dbReference>
<feature type="domain" description="CobQ/CobB/MinD/ParA nucleotide binding" evidence="4">
    <location>
        <begin position="128"/>
        <end position="359"/>
    </location>
</feature>
<evidence type="ECO:0000313" key="5">
    <source>
        <dbReference type="EMBL" id="OCG74364.1"/>
    </source>
</evidence>
<protein>
    <recommendedName>
        <fullName evidence="4">CobQ/CobB/MinD/ParA nucleotide binding domain-containing protein</fullName>
    </recommendedName>
</protein>
<dbReference type="AlphaFoldDB" id="A0A1B9NCU1"/>
<gene>
    <name evidence="5" type="ORF">A7J15_05900</name>
</gene>
<dbReference type="SUPFAM" id="SSF52540">
    <property type="entry name" value="P-loop containing nucleoside triphosphate hydrolases"/>
    <property type="match status" value="1"/>
</dbReference>